<evidence type="ECO:0000313" key="2">
    <source>
        <dbReference type="Proteomes" id="UP000237632"/>
    </source>
</evidence>
<dbReference type="EMBL" id="PVHK01000207">
    <property type="protein sequence ID" value="PRH39194.1"/>
    <property type="molecule type" value="Genomic_DNA"/>
</dbReference>
<reference evidence="1 2" key="1">
    <citation type="submission" date="2018-03" db="EMBL/GenBank/DDBJ databases">
        <authorList>
            <person name="Nguyen K."/>
            <person name="Fouts D."/>
            <person name="Sutton G."/>
        </authorList>
    </citation>
    <scope>NUCLEOTIDE SEQUENCE [LARGE SCALE GENOMIC DNA]</scope>
    <source>
        <strain evidence="1 2">AU3578</strain>
    </source>
</reference>
<protein>
    <submittedName>
        <fullName evidence="1">Uncharacterized protein</fullName>
    </submittedName>
</protein>
<proteinExistence type="predicted"/>
<evidence type="ECO:0000313" key="1">
    <source>
        <dbReference type="EMBL" id="PRH39194.1"/>
    </source>
</evidence>
<dbReference type="RefSeq" id="WP_014724415.1">
    <property type="nucleotide sequence ID" value="NZ_CADFFR010000030.1"/>
</dbReference>
<name>A0A132DVF1_BURVI</name>
<dbReference type="Proteomes" id="UP000237632">
    <property type="component" value="Unassembled WGS sequence"/>
</dbReference>
<sequence length="64" mass="7301">MSSWDAWLICVCARAKDFRFPAEAYGVEASPAAERYALTTVERLQMQRHKIGARTVASDRRSLR</sequence>
<comment type="caution">
    <text evidence="1">The sequence shown here is derived from an EMBL/GenBank/DDBJ whole genome shotgun (WGS) entry which is preliminary data.</text>
</comment>
<accession>A0A132DVF1</accession>
<organism evidence="1 2">
    <name type="scientific">Burkholderia vietnamiensis</name>
    <dbReference type="NCBI Taxonomy" id="60552"/>
    <lineage>
        <taxon>Bacteria</taxon>
        <taxon>Pseudomonadati</taxon>
        <taxon>Pseudomonadota</taxon>
        <taxon>Betaproteobacteria</taxon>
        <taxon>Burkholderiales</taxon>
        <taxon>Burkholderiaceae</taxon>
        <taxon>Burkholderia</taxon>
        <taxon>Burkholderia cepacia complex</taxon>
    </lineage>
</organism>
<dbReference type="AlphaFoldDB" id="A0A132DVF1"/>
<gene>
    <name evidence="1" type="ORF">C6T65_27770</name>
</gene>